<gene>
    <name evidence="1" type="ORF">C3712_07370</name>
</gene>
<proteinExistence type="predicted"/>
<accession>A0ABX5A2U6</accession>
<protein>
    <submittedName>
        <fullName evidence="1">Phage tail protein</fullName>
    </submittedName>
</protein>
<dbReference type="InterPro" id="IPR018755">
    <property type="entry name" value="Phage_Mu_Gp48"/>
</dbReference>
<dbReference type="EMBL" id="PQVW01000004">
    <property type="protein sequence ID" value="POZ24029.1"/>
    <property type="molecule type" value="Genomic_DNA"/>
</dbReference>
<dbReference type="RefSeq" id="WP_103948630.1">
    <property type="nucleotide sequence ID" value="NZ_PQVT01000004.1"/>
</dbReference>
<dbReference type="Proteomes" id="UP000237025">
    <property type="component" value="Unassembled WGS sequence"/>
</dbReference>
<organism evidence="1 2">
    <name type="scientific">Lelliottia aquatilis</name>
    <dbReference type="NCBI Taxonomy" id="2080838"/>
    <lineage>
        <taxon>Bacteria</taxon>
        <taxon>Pseudomonadati</taxon>
        <taxon>Pseudomonadota</taxon>
        <taxon>Gammaproteobacteria</taxon>
        <taxon>Enterobacterales</taxon>
        <taxon>Enterobacteriaceae</taxon>
        <taxon>Lelliottia</taxon>
    </lineage>
</organism>
<sequence>MNPSRFRTDDYMQALQGLMPSGQAWAKSQNAVQSAVLRALARSYRQSDADALALLRGAFPGTVDAFLPEWEATLNLPDPCVYNEDQTTEARQRAVVAKLTSTGALSRRYYTDVARALGFIVSITEYRPFRAGMSGAGQPLNHGDWRFTWCVTVISPPVTPENYDAYQQMVCTLTSESPSETLLIFSH</sequence>
<dbReference type="Pfam" id="PF10076">
    <property type="entry name" value="Phage_Mu_Gp48"/>
    <property type="match status" value="1"/>
</dbReference>
<keyword evidence="2" id="KW-1185">Reference proteome</keyword>
<evidence type="ECO:0000313" key="1">
    <source>
        <dbReference type="EMBL" id="POZ24029.1"/>
    </source>
</evidence>
<reference evidence="1 2" key="1">
    <citation type="submission" date="2018-02" db="EMBL/GenBank/DDBJ databases">
        <title>Lelliotia aquatilis sp. nov., isolated from drinking water.</title>
        <authorList>
            <person name="Kaempfer P."/>
            <person name="Glaeser S."/>
            <person name="Exner M."/>
            <person name="Doijad S."/>
            <person name="Chakraborty T."/>
        </authorList>
    </citation>
    <scope>NUCLEOTIDE SEQUENCE [LARGE SCALE GENOMIC DNA]</scope>
    <source>
        <strain evidence="1 2">6331-17</strain>
    </source>
</reference>
<evidence type="ECO:0000313" key="2">
    <source>
        <dbReference type="Proteomes" id="UP000237025"/>
    </source>
</evidence>
<name>A0ABX5A2U6_9ENTR</name>
<comment type="caution">
    <text evidence="1">The sequence shown here is derived from an EMBL/GenBank/DDBJ whole genome shotgun (WGS) entry which is preliminary data.</text>
</comment>